<proteinExistence type="predicted"/>
<reference evidence="1 2" key="1">
    <citation type="submission" date="2019-03" db="EMBL/GenBank/DDBJ databases">
        <title>Complete genome sequence of Ferrigenium kumadai strain An22, a microaerophilic iron-oxidizing bacterium isolated from a paddy field soil.</title>
        <authorList>
            <person name="Watanabe T."/>
            <person name="Asakawa S."/>
        </authorList>
    </citation>
    <scope>NUCLEOTIDE SEQUENCE [LARGE SCALE GENOMIC DNA]</scope>
    <source>
        <strain evidence="1 2">An22</strain>
    </source>
</reference>
<dbReference type="GO" id="GO:0005737">
    <property type="term" value="C:cytoplasm"/>
    <property type="evidence" value="ECO:0007669"/>
    <property type="project" value="InterPro"/>
</dbReference>
<dbReference type="EMBL" id="AP019536">
    <property type="protein sequence ID" value="BBJ00679.1"/>
    <property type="molecule type" value="Genomic_DNA"/>
</dbReference>
<dbReference type="SMART" id="SM00855">
    <property type="entry name" value="PGAM"/>
    <property type="match status" value="1"/>
</dbReference>
<dbReference type="KEGG" id="fku:FGKAn22_23710"/>
<dbReference type="NCBIfam" id="TIGR00249">
    <property type="entry name" value="sixA"/>
    <property type="match status" value="1"/>
</dbReference>
<gene>
    <name evidence="1" type="ORF">FGKAn22_23710</name>
</gene>
<dbReference type="Gene3D" id="3.40.50.1240">
    <property type="entry name" value="Phosphoglycerate mutase-like"/>
    <property type="match status" value="1"/>
</dbReference>
<dbReference type="SUPFAM" id="SSF53254">
    <property type="entry name" value="Phosphoglycerate mutase-like"/>
    <property type="match status" value="1"/>
</dbReference>
<dbReference type="InterPro" id="IPR029033">
    <property type="entry name" value="His_PPase_superfam"/>
</dbReference>
<dbReference type="RefSeq" id="WP_212785902.1">
    <property type="nucleotide sequence ID" value="NZ_AP019536.1"/>
</dbReference>
<evidence type="ECO:0000313" key="2">
    <source>
        <dbReference type="Proteomes" id="UP001319121"/>
    </source>
</evidence>
<evidence type="ECO:0000313" key="1">
    <source>
        <dbReference type="EMBL" id="BBJ00679.1"/>
    </source>
</evidence>
<dbReference type="InterPro" id="IPR013078">
    <property type="entry name" value="His_Pase_superF_clade-1"/>
</dbReference>
<dbReference type="AlphaFoldDB" id="A0AAN1T0V2"/>
<dbReference type="InterPro" id="IPR004449">
    <property type="entry name" value="SixA"/>
</dbReference>
<sequence>MDLILWRHAEAEDGAPDLERKLTSKGVKQAEKTAAFLRQHMPRDARILVSPATRTLQTVAALTDHFTLAPTIGPGASAHAILQAARWPDAGGTVLVVGHQPTLGEVAAQLLGSDDYSLSLKKGALWWFSYREREEQPQVTLRLVISPEFL</sequence>
<organism evidence="1 2">
    <name type="scientific">Ferrigenium kumadai</name>
    <dbReference type="NCBI Taxonomy" id="1682490"/>
    <lineage>
        <taxon>Bacteria</taxon>
        <taxon>Pseudomonadati</taxon>
        <taxon>Pseudomonadota</taxon>
        <taxon>Betaproteobacteria</taxon>
        <taxon>Nitrosomonadales</taxon>
        <taxon>Gallionellaceae</taxon>
        <taxon>Ferrigenium</taxon>
    </lineage>
</organism>
<dbReference type="Proteomes" id="UP001319121">
    <property type="component" value="Chromosome"/>
</dbReference>
<dbReference type="Pfam" id="PF00300">
    <property type="entry name" value="His_Phos_1"/>
    <property type="match status" value="1"/>
</dbReference>
<dbReference type="GO" id="GO:0101006">
    <property type="term" value="F:protein histidine phosphatase activity"/>
    <property type="evidence" value="ECO:0007669"/>
    <property type="project" value="InterPro"/>
</dbReference>
<accession>A0AAN1T0V2</accession>
<keyword evidence="2" id="KW-1185">Reference proteome</keyword>
<protein>
    <submittedName>
        <fullName evidence="1">Histidine phosphatase family protein</fullName>
    </submittedName>
</protein>
<name>A0AAN1T0V2_9PROT</name>
<dbReference type="CDD" id="cd07067">
    <property type="entry name" value="HP_PGM_like"/>
    <property type="match status" value="1"/>
</dbReference>